<keyword evidence="4" id="KW-1185">Reference proteome</keyword>
<comment type="caution">
    <text evidence="3">The sequence shown here is derived from an EMBL/GenBank/DDBJ whole genome shotgun (WGS) entry which is preliminary data.</text>
</comment>
<sequence length="431" mass="43879">MADGERNDGTGTLRGDALAIFQRAVEAADPASAVRAALEERAGQIEAAEGVVLIAFGKAAIQMAEAAIPFLGDKWKAGIAVTHPEAARVVAGLDVYVGGHPTPTAGSEQGARAIEAALDEAGDADLVLVLVSGGGSALVAAPVEGLTLKDKIAVNDLLLGCGAPIDEINVVRRKLSRLKGGGLLARAAPARVLSLILSDVPGDDPKAVASGPSVPSADDAEAALRVVERYAIADRLPDAARRRLREPGHGRDHTGQDFETVIIGSNAISCAAAAEAASELGYACERMEGWLDGDVAEAAARLHDRLTRQSAGEKPIAIIAGGETTVILSGSGTGGRNQELALRFALLDEADPATGEWVFLSGGTDGRDGPTDAAGAVVAPDTLKTIRDAGVDPEARLGDNDSHPALEAGGALVRTGATGTNVADVQVILLR</sequence>
<accession>A0A371X1S9</accession>
<organism evidence="3 4">
    <name type="scientific">Fulvimarina endophytica</name>
    <dbReference type="NCBI Taxonomy" id="2293836"/>
    <lineage>
        <taxon>Bacteria</taxon>
        <taxon>Pseudomonadati</taxon>
        <taxon>Pseudomonadota</taxon>
        <taxon>Alphaproteobacteria</taxon>
        <taxon>Hyphomicrobiales</taxon>
        <taxon>Aurantimonadaceae</taxon>
        <taxon>Fulvimarina</taxon>
    </lineage>
</organism>
<dbReference type="InterPro" id="IPR039760">
    <property type="entry name" value="MOFRL_protein"/>
</dbReference>
<evidence type="ECO:0000259" key="2">
    <source>
        <dbReference type="Pfam" id="PF13660"/>
    </source>
</evidence>
<dbReference type="InterPro" id="IPR037035">
    <property type="entry name" value="GK-like_C_sf"/>
</dbReference>
<dbReference type="EMBL" id="QURL01000005">
    <property type="protein sequence ID" value="RFC62994.1"/>
    <property type="molecule type" value="Genomic_DNA"/>
</dbReference>
<dbReference type="PANTHER" id="PTHR12227">
    <property type="entry name" value="GLYCERATE KINASE"/>
    <property type="match status" value="1"/>
</dbReference>
<dbReference type="Gene3D" id="3.40.1480.10">
    <property type="entry name" value="MOFRL domain"/>
    <property type="match status" value="1"/>
</dbReference>
<evidence type="ECO:0000259" key="1">
    <source>
        <dbReference type="Pfam" id="PF05161"/>
    </source>
</evidence>
<dbReference type="InterPro" id="IPR038614">
    <property type="entry name" value="GK_N_sf"/>
</dbReference>
<gene>
    <name evidence="3" type="ORF">DYI37_13690</name>
</gene>
<feature type="domain" description="MOFRL-associated" evidence="2">
    <location>
        <begin position="17"/>
        <end position="244"/>
    </location>
</feature>
<protein>
    <submittedName>
        <fullName evidence="3">DUF4147 domain-containing protein</fullName>
    </submittedName>
</protein>
<dbReference type="PANTHER" id="PTHR12227:SF0">
    <property type="entry name" value="GLYCERATE KINASE"/>
    <property type="match status" value="1"/>
</dbReference>
<dbReference type="OrthoDB" id="9766552at2"/>
<reference evidence="3 4" key="1">
    <citation type="submission" date="2018-08" db="EMBL/GenBank/DDBJ databases">
        <title>Fulvimarina sp. 85, whole genome shotgun sequence.</title>
        <authorList>
            <person name="Tuo L."/>
        </authorList>
    </citation>
    <scope>NUCLEOTIDE SEQUENCE [LARGE SCALE GENOMIC DNA]</scope>
    <source>
        <strain evidence="3 4">85</strain>
    </source>
</reference>
<dbReference type="InterPro" id="IPR025286">
    <property type="entry name" value="MOFRL_assoc_dom"/>
</dbReference>
<dbReference type="Pfam" id="PF05161">
    <property type="entry name" value="MOFRL"/>
    <property type="match status" value="1"/>
</dbReference>
<dbReference type="SUPFAM" id="SSF82544">
    <property type="entry name" value="GckA/TtuD-like"/>
    <property type="match status" value="1"/>
</dbReference>
<dbReference type="Pfam" id="PF13660">
    <property type="entry name" value="DUF4147"/>
    <property type="match status" value="1"/>
</dbReference>
<feature type="domain" description="MOFRL" evidence="1">
    <location>
        <begin position="317"/>
        <end position="424"/>
    </location>
</feature>
<dbReference type="Gene3D" id="3.40.50.10180">
    <property type="entry name" value="Glycerate kinase, MOFRL-like N-terminal domain"/>
    <property type="match status" value="1"/>
</dbReference>
<dbReference type="RefSeq" id="WP_116683811.1">
    <property type="nucleotide sequence ID" value="NZ_QURL01000005.1"/>
</dbReference>
<proteinExistence type="predicted"/>
<evidence type="ECO:0000313" key="4">
    <source>
        <dbReference type="Proteomes" id="UP000264310"/>
    </source>
</evidence>
<dbReference type="AlphaFoldDB" id="A0A371X1S9"/>
<dbReference type="GO" id="GO:0008887">
    <property type="term" value="F:glycerate kinase activity"/>
    <property type="evidence" value="ECO:0007669"/>
    <property type="project" value="InterPro"/>
</dbReference>
<dbReference type="Proteomes" id="UP000264310">
    <property type="component" value="Unassembled WGS sequence"/>
</dbReference>
<name>A0A371X1S9_9HYPH</name>
<evidence type="ECO:0000313" key="3">
    <source>
        <dbReference type="EMBL" id="RFC62994.1"/>
    </source>
</evidence>
<dbReference type="GO" id="GO:0005737">
    <property type="term" value="C:cytoplasm"/>
    <property type="evidence" value="ECO:0007669"/>
    <property type="project" value="TreeGrafter"/>
</dbReference>
<dbReference type="InterPro" id="IPR007835">
    <property type="entry name" value="MOFRL"/>
</dbReference>